<name>A0A9P6VN67_9HELO</name>
<gene>
    <name evidence="14" type="primary">uba4</name>
    <name evidence="14" type="synonym">cnxF</name>
    <name evidence="17" type="ORF">D0Z07_2665</name>
</gene>
<feature type="coiled-coil region" evidence="15">
    <location>
        <begin position="1"/>
        <end position="35"/>
    </location>
</feature>
<evidence type="ECO:0000259" key="16">
    <source>
        <dbReference type="PROSITE" id="PS50206"/>
    </source>
</evidence>
<keyword evidence="4 14" id="KW-0819">tRNA processing</keyword>
<dbReference type="GO" id="GO:0005524">
    <property type="term" value="F:ATP binding"/>
    <property type="evidence" value="ECO:0007669"/>
    <property type="project" value="UniProtKB-KW"/>
</dbReference>
<dbReference type="GO" id="GO:0002143">
    <property type="term" value="P:tRNA wobble position uridine thiolation"/>
    <property type="evidence" value="ECO:0007669"/>
    <property type="project" value="InterPro"/>
</dbReference>
<dbReference type="SMART" id="SM00450">
    <property type="entry name" value="RHOD"/>
    <property type="match status" value="1"/>
</dbReference>
<dbReference type="GO" id="GO:0006777">
    <property type="term" value="P:Mo-molybdopterin cofactor biosynthetic process"/>
    <property type="evidence" value="ECO:0007669"/>
    <property type="project" value="UniProtKB-UniRule"/>
</dbReference>
<dbReference type="EC" id="2.8.1.11" evidence="14"/>
<evidence type="ECO:0000256" key="7">
    <source>
        <dbReference type="ARBA" id="ARBA00022741"/>
    </source>
</evidence>
<protein>
    <recommendedName>
        <fullName evidence="14">Adenylyltransferase and sulfurtransferase uba4</fullName>
    </recommendedName>
    <alternativeName>
        <fullName evidence="14">Common component for nitrate reductase and xanthine dehydrogenase protein F</fullName>
    </alternativeName>
    <alternativeName>
        <fullName evidence="14">Ubiquitin-like protein activator 4</fullName>
    </alternativeName>
    <domain>
        <recommendedName>
            <fullName evidence="14">Molybdopterin-synthase adenylyltransferase</fullName>
            <ecNumber evidence="14">2.7.7.80</ecNumber>
        </recommendedName>
        <alternativeName>
            <fullName evidence="14">Adenylyltransferase uba4</fullName>
        </alternativeName>
        <alternativeName>
            <fullName evidence="14">Sulfur carrier protein MOCS2A adenylyltransferase</fullName>
        </alternativeName>
    </domain>
    <domain>
        <recommendedName>
            <fullName evidence="14">Molybdopterin-synthase sulfurtransferase</fullName>
            <ecNumber evidence="14">2.8.1.11</ecNumber>
        </recommendedName>
        <alternativeName>
            <fullName evidence="14">Sulfurtransferase uba4</fullName>
        </alternativeName>
        <alternativeName>
            <fullName evidence="14">Sulfur carrier protein MOCS2A sulfurtransferase</fullName>
        </alternativeName>
    </domain>
</protein>
<comment type="catalytic activity">
    <reaction evidence="14">
        <text>[molybdopterin-synthase sulfur-carrier protein]-C-terminal Gly-Gly-AMP + S-sulfanyl-L-cysteinyl-[cysteine desulfurase] + AH2 = [molybdopterin-synthase sulfur-carrier protein]-C-terminal-Gly-aminoethanethioate + L-cysteinyl-[cysteine desulfurase] + A + AMP + 2 H(+)</text>
        <dbReference type="Rhea" id="RHEA:48612"/>
        <dbReference type="Rhea" id="RHEA-COMP:12157"/>
        <dbReference type="Rhea" id="RHEA-COMP:12158"/>
        <dbReference type="Rhea" id="RHEA-COMP:12159"/>
        <dbReference type="Rhea" id="RHEA-COMP:19907"/>
        <dbReference type="ChEBI" id="CHEBI:13193"/>
        <dbReference type="ChEBI" id="CHEBI:15378"/>
        <dbReference type="ChEBI" id="CHEBI:17499"/>
        <dbReference type="ChEBI" id="CHEBI:29950"/>
        <dbReference type="ChEBI" id="CHEBI:61963"/>
        <dbReference type="ChEBI" id="CHEBI:90618"/>
        <dbReference type="ChEBI" id="CHEBI:232372"/>
        <dbReference type="ChEBI" id="CHEBI:456215"/>
        <dbReference type="EC" id="2.8.1.11"/>
    </reaction>
</comment>
<dbReference type="PANTHER" id="PTHR10953:SF102">
    <property type="entry name" value="ADENYLYLTRANSFERASE AND SULFURTRANSFERASE MOCS3"/>
    <property type="match status" value="1"/>
</dbReference>
<comment type="similarity">
    <text evidence="14">In the N-terminal section; belongs to the HesA/MoeB/ThiF family. UBA4 subfamily.</text>
</comment>
<keyword evidence="15" id="KW-0175">Coiled coil</keyword>
<evidence type="ECO:0000256" key="6">
    <source>
        <dbReference type="ARBA" id="ARBA00022723"/>
    </source>
</evidence>
<evidence type="ECO:0000256" key="11">
    <source>
        <dbReference type="ARBA" id="ARBA00023150"/>
    </source>
</evidence>
<feature type="binding site" evidence="14">
    <location>
        <position position="327"/>
    </location>
    <ligand>
        <name>Zn(2+)</name>
        <dbReference type="ChEBI" id="CHEBI:29105"/>
    </ligand>
</feature>
<sequence>MESANASAEALRKQIVCTEAELARLKLQLAQVEAGASAQETDGLSIDEQSASPVTKKWPLLPEEYKRYGRQMIVPSIGIQGQLKLKESKVLIIGAGGLGCPAAAYIAGAGVGTLGLVDGDEVEISNLHRQILHTSAKVGTKKVDSAISFLKSLNPHVNYVPHPSHLTPQNAEEIVLNYDLVLDCTDTPSSRYLISDICILLQKPLISASALRTDGQLIVLNSPPLPAGDPAGGPCYRCVFPKPPPAESVVSCGDGGIIGAVVGVMGVLQAVETIKLIVQGKLKAFADPNEVRDGKTNPASMLLFSANSSQPFRNVRLRTRRAGCFACGKDSGLSLEGLKSGNLDYVLFCGLASSVDVLNPEERISASDFRDLKNKGLLVDVREKVQFDICSLEGSINVPFSTIQGKTFGEADVGWIPQDLPEDAPIYVVCRLGNDSQVVTRRLKEGGFGHGEKRYIGDIKGGLKAWKEQVDASWPEY</sequence>
<dbReference type="Gene3D" id="3.40.250.10">
    <property type="entry name" value="Rhodanese-like domain"/>
    <property type="match status" value="1"/>
</dbReference>
<evidence type="ECO:0000256" key="5">
    <source>
        <dbReference type="ARBA" id="ARBA00022695"/>
    </source>
</evidence>
<dbReference type="GO" id="GO:0042292">
    <property type="term" value="F:URM1 activating enzyme activity"/>
    <property type="evidence" value="ECO:0007669"/>
    <property type="project" value="TreeGrafter"/>
</dbReference>
<keyword evidence="6 14" id="KW-0479">Metal-binding</keyword>
<dbReference type="InterPro" id="IPR000594">
    <property type="entry name" value="ThiF_NAD_FAD-bd"/>
</dbReference>
<evidence type="ECO:0000256" key="12">
    <source>
        <dbReference type="ARBA" id="ARBA00023268"/>
    </source>
</evidence>
<feature type="binding site" evidence="14">
    <location>
        <begin position="186"/>
        <end position="187"/>
    </location>
    <ligand>
        <name>ATP</name>
        <dbReference type="ChEBI" id="CHEBI:30616"/>
    </ligand>
</feature>
<evidence type="ECO:0000256" key="8">
    <source>
        <dbReference type="ARBA" id="ARBA00022786"/>
    </source>
</evidence>
<feature type="binding site" evidence="14">
    <location>
        <position position="142"/>
    </location>
    <ligand>
        <name>ATP</name>
        <dbReference type="ChEBI" id="CHEBI:30616"/>
    </ligand>
</feature>
<comment type="subcellular location">
    <subcellularLocation>
        <location evidence="1">Cytoplasm</location>
        <location evidence="1">Cytosol</location>
    </subcellularLocation>
</comment>
<evidence type="ECO:0000256" key="10">
    <source>
        <dbReference type="ARBA" id="ARBA00022840"/>
    </source>
</evidence>
<dbReference type="CDD" id="cd00757">
    <property type="entry name" value="ThiF_MoeB_HesA_family"/>
    <property type="match status" value="1"/>
</dbReference>
<dbReference type="PANTHER" id="PTHR10953">
    <property type="entry name" value="UBIQUITIN-ACTIVATING ENZYME E1"/>
    <property type="match status" value="1"/>
</dbReference>
<dbReference type="InterPro" id="IPR001763">
    <property type="entry name" value="Rhodanese-like_dom"/>
</dbReference>
<dbReference type="HAMAP" id="MF_03049">
    <property type="entry name" value="MOCS3_Uba4"/>
    <property type="match status" value="1"/>
</dbReference>
<keyword evidence="11 14" id="KW-0501">Molybdenum cofactor biosynthesis</keyword>
<feature type="active site" description="Glycyl thioester intermediate; for adenylyltransferase activity" evidence="14">
    <location>
        <position position="252"/>
    </location>
</feature>
<dbReference type="GO" id="GO:0061605">
    <property type="term" value="F:molybdopterin-synthase adenylyltransferase activity"/>
    <property type="evidence" value="ECO:0007669"/>
    <property type="project" value="UniProtKB-EC"/>
</dbReference>
<accession>A0A9P6VN67</accession>
<keyword evidence="7 14" id="KW-0547">Nucleotide-binding</keyword>
<dbReference type="Pfam" id="PF00581">
    <property type="entry name" value="Rhodanese"/>
    <property type="match status" value="1"/>
</dbReference>
<dbReference type="GO" id="GO:0004792">
    <property type="term" value="F:thiosulfate-cyanide sulfurtransferase activity"/>
    <property type="evidence" value="ECO:0007669"/>
    <property type="project" value="TreeGrafter"/>
</dbReference>
<proteinExistence type="inferred from homology"/>
<comment type="function">
    <text evidence="13">Plays a central role in 2-thiolation of mcm(5)S(2)U at tRNA wobble positions of cytosolic tRNA(Lys), tRNA(Glu) and tRNA(Gln). Also essential during biosynthesis of the molybdenum cofactor. Acts by mediating the C-terminal thiocarboxylation of sulfur carriers urm1 and mocs2a. Its N-terminus first activates urm1 and mocs2a as acyl-adenylates (-COAMP), then the persulfide sulfur on the catalytic cysteine is transferred to urm1 and mocs2a to form thiocarboxylation (-COSH) of their C-terminus. The reaction probably involves hydrogen sulfide that is generated from the persulfide intermediate and that acts as a nucleophile towards urm1 and mocs2a. Subsequently, a transient disulfide bond is formed. Does not use thiosulfate as sulfur donor; nfs1 probably acting as a sulfur donor for thiocarboxylation reactions.</text>
</comment>
<feature type="binding site" evidence="14">
    <location>
        <begin position="125"/>
        <end position="129"/>
    </location>
    <ligand>
        <name>ATP</name>
        <dbReference type="ChEBI" id="CHEBI:30616"/>
    </ligand>
</feature>
<dbReference type="EC" id="2.7.7.80" evidence="14"/>
<evidence type="ECO:0000256" key="13">
    <source>
        <dbReference type="ARBA" id="ARBA00043893"/>
    </source>
</evidence>
<feature type="active site" description="Cysteine persulfide intermediate; for sulfurtransferase activity" evidence="14">
    <location>
        <position position="430"/>
    </location>
</feature>
<comment type="caution">
    <text evidence="17">The sequence shown here is derived from an EMBL/GenBank/DDBJ whole genome shotgun (WGS) entry which is preliminary data.</text>
</comment>
<dbReference type="InterPro" id="IPR045886">
    <property type="entry name" value="ThiF/MoeB/HesA"/>
</dbReference>
<evidence type="ECO:0000256" key="9">
    <source>
        <dbReference type="ARBA" id="ARBA00022833"/>
    </source>
</evidence>
<dbReference type="Pfam" id="PF00899">
    <property type="entry name" value="ThiF"/>
    <property type="match status" value="1"/>
</dbReference>
<dbReference type="InterPro" id="IPR036873">
    <property type="entry name" value="Rhodanese-like_dom_sf"/>
</dbReference>
<dbReference type="InterPro" id="IPR028885">
    <property type="entry name" value="MOCS3/Uba4"/>
</dbReference>
<dbReference type="Proteomes" id="UP000785200">
    <property type="component" value="Unassembled WGS sequence"/>
</dbReference>
<evidence type="ECO:0000313" key="18">
    <source>
        <dbReference type="Proteomes" id="UP000785200"/>
    </source>
</evidence>
<comment type="function">
    <text evidence="14">Plays a central role in 2-thiolation of mcm(5)S(2)U at tRNA wobble positions of cytosolic tRNA(Lys), tRNA(Glu) and tRNA(Gln). Also essential during biosynthesis of the molybdenum cofactor. Acts by mediating the C-terminal thiocarboxylation of sulfur carriers urm1 and MOCS2A. Its N-terminus first activates urm1 and MOCS2A as acyl-adenylates (-COAMP), then the persulfide sulfur on the catalytic cysteine is transferred to urm1 and MOCS2A to form thiocarboxylation (-COSH) of their C-terminus. The reaction probably involves hydrogen sulfide that is generated from the persulfide intermediate and that acts as nucleophile towards urm1 and MOCS2A. Subsequently, a transient disulfide bond is formed. Does not use thiosulfate as sulfur donor; nfs1 probably acting as a sulfur donor for thiocarboxylation reactions.</text>
</comment>
<comment type="pathway">
    <text evidence="14">Cofactor biosynthesis; molybdopterin biosynthesis.</text>
</comment>
<dbReference type="OrthoDB" id="10261062at2759"/>
<keyword evidence="18" id="KW-1185">Reference proteome</keyword>
<evidence type="ECO:0000256" key="4">
    <source>
        <dbReference type="ARBA" id="ARBA00022694"/>
    </source>
</evidence>
<feature type="binding site" evidence="14">
    <location>
        <position position="118"/>
    </location>
    <ligand>
        <name>ATP</name>
        <dbReference type="ChEBI" id="CHEBI:30616"/>
    </ligand>
</feature>
<reference evidence="17" key="1">
    <citation type="submission" date="2019-07" db="EMBL/GenBank/DDBJ databases">
        <title>Hyphodiscus hymeniophilus genome sequencing and assembly.</title>
        <authorList>
            <person name="Kramer G."/>
            <person name="Nodwell J."/>
        </authorList>
    </citation>
    <scope>NUCLEOTIDE SEQUENCE</scope>
    <source>
        <strain evidence="17">ATCC 34498</strain>
    </source>
</reference>
<feature type="domain" description="Rhodanese" evidence="16">
    <location>
        <begin position="372"/>
        <end position="475"/>
    </location>
</feature>
<evidence type="ECO:0000256" key="15">
    <source>
        <dbReference type="SAM" id="Coils"/>
    </source>
</evidence>
<feature type="binding site" evidence="14">
    <location>
        <position position="238"/>
    </location>
    <ligand>
        <name>Zn(2+)</name>
        <dbReference type="ChEBI" id="CHEBI:29105"/>
    </ligand>
</feature>
<evidence type="ECO:0000256" key="14">
    <source>
        <dbReference type="HAMAP-Rule" id="MF_03049"/>
    </source>
</evidence>
<dbReference type="GO" id="GO:0046872">
    <property type="term" value="F:metal ion binding"/>
    <property type="evidence" value="ECO:0007669"/>
    <property type="project" value="UniProtKB-KW"/>
</dbReference>
<keyword evidence="10 14" id="KW-0067">ATP-binding</keyword>
<evidence type="ECO:0000256" key="2">
    <source>
        <dbReference type="ARBA" id="ARBA00022490"/>
    </source>
</evidence>
<dbReference type="GO" id="GO:0032447">
    <property type="term" value="P:protein urmylation"/>
    <property type="evidence" value="ECO:0007669"/>
    <property type="project" value="TreeGrafter"/>
</dbReference>
<dbReference type="GO" id="GO:0061604">
    <property type="term" value="F:molybdopterin-synthase sulfurtransferase activity"/>
    <property type="evidence" value="ECO:0007669"/>
    <property type="project" value="UniProtKB-EC"/>
</dbReference>
<keyword evidence="5" id="KW-0548">Nucleotidyltransferase</keyword>
<feature type="binding site" evidence="14">
    <location>
        <position position="324"/>
    </location>
    <ligand>
        <name>Zn(2+)</name>
        <dbReference type="ChEBI" id="CHEBI:29105"/>
    </ligand>
</feature>
<feature type="binding site" evidence="14">
    <location>
        <position position="97"/>
    </location>
    <ligand>
        <name>ATP</name>
        <dbReference type="ChEBI" id="CHEBI:30616"/>
    </ligand>
</feature>
<evidence type="ECO:0000256" key="1">
    <source>
        <dbReference type="ARBA" id="ARBA00004514"/>
    </source>
</evidence>
<organism evidence="17 18">
    <name type="scientific">Hyphodiscus hymeniophilus</name>
    <dbReference type="NCBI Taxonomy" id="353542"/>
    <lineage>
        <taxon>Eukaryota</taxon>
        <taxon>Fungi</taxon>
        <taxon>Dikarya</taxon>
        <taxon>Ascomycota</taxon>
        <taxon>Pezizomycotina</taxon>
        <taxon>Leotiomycetes</taxon>
        <taxon>Helotiales</taxon>
        <taxon>Hyphodiscaceae</taxon>
        <taxon>Hyphodiscus</taxon>
    </lineage>
</organism>
<dbReference type="EMBL" id="VNKQ01000005">
    <property type="protein sequence ID" value="KAG0651098.1"/>
    <property type="molecule type" value="Genomic_DNA"/>
</dbReference>
<keyword evidence="8" id="KW-0833">Ubl conjugation pathway</keyword>
<keyword evidence="3 14" id="KW-0808">Transferase</keyword>
<comment type="pathway">
    <text evidence="14">tRNA modification; 5-methoxycarbonylmethyl-2-thiouridine-tRNA biosynthesis.</text>
</comment>
<dbReference type="PROSITE" id="PS50206">
    <property type="entry name" value="RHODANESE_3"/>
    <property type="match status" value="1"/>
</dbReference>
<keyword evidence="2 14" id="KW-0963">Cytoplasm</keyword>
<dbReference type="FunFam" id="3.40.50.720:FF:000033">
    <property type="entry name" value="Adenylyltransferase and sulfurtransferase MOCS3"/>
    <property type="match status" value="1"/>
</dbReference>
<evidence type="ECO:0000313" key="17">
    <source>
        <dbReference type="EMBL" id="KAG0651098.1"/>
    </source>
</evidence>
<comment type="cofactor">
    <cofactor evidence="14">
        <name>Zn(2+)</name>
        <dbReference type="ChEBI" id="CHEBI:29105"/>
    </cofactor>
    <text evidence="14">Binds 1 zinc ion per subunit.</text>
</comment>
<comment type="catalytic activity">
    <reaction evidence="14">
        <text>[molybdopterin-synthase sulfur-carrier protein]-C-terminal Gly-Gly + ATP + H(+) = [molybdopterin-synthase sulfur-carrier protein]-C-terminal Gly-Gly-AMP + diphosphate</text>
        <dbReference type="Rhea" id="RHEA:43616"/>
        <dbReference type="Rhea" id="RHEA-COMP:12159"/>
        <dbReference type="Rhea" id="RHEA-COMP:12202"/>
        <dbReference type="ChEBI" id="CHEBI:15378"/>
        <dbReference type="ChEBI" id="CHEBI:30616"/>
        <dbReference type="ChEBI" id="CHEBI:33019"/>
        <dbReference type="ChEBI" id="CHEBI:90618"/>
        <dbReference type="ChEBI" id="CHEBI:90778"/>
        <dbReference type="EC" id="2.7.7.80"/>
    </reaction>
</comment>
<dbReference type="SUPFAM" id="SSF69572">
    <property type="entry name" value="Activating enzymes of the ubiquitin-like proteins"/>
    <property type="match status" value="1"/>
</dbReference>
<dbReference type="AlphaFoldDB" id="A0A9P6VN67"/>
<dbReference type="GO" id="GO:0005829">
    <property type="term" value="C:cytosol"/>
    <property type="evidence" value="ECO:0007669"/>
    <property type="project" value="UniProtKB-SubCell"/>
</dbReference>
<keyword evidence="12 14" id="KW-0511">Multifunctional enzyme</keyword>
<dbReference type="Gene3D" id="3.40.50.720">
    <property type="entry name" value="NAD(P)-binding Rossmann-like Domain"/>
    <property type="match status" value="1"/>
</dbReference>
<keyword evidence="9 14" id="KW-0862">Zinc</keyword>
<evidence type="ECO:0000256" key="3">
    <source>
        <dbReference type="ARBA" id="ARBA00022679"/>
    </source>
</evidence>
<feature type="binding site" evidence="14">
    <location>
        <position position="235"/>
    </location>
    <ligand>
        <name>Zn(2+)</name>
        <dbReference type="ChEBI" id="CHEBI:29105"/>
    </ligand>
</feature>
<dbReference type="InterPro" id="IPR035985">
    <property type="entry name" value="Ubiquitin-activating_enz"/>
</dbReference>